<dbReference type="PANTHER" id="PTHR24009">
    <property type="entry name" value="RNA-BINDING (RRM/RBD/RNP MOTIFS)"/>
    <property type="match status" value="1"/>
</dbReference>
<dbReference type="PROSITE" id="PS50089">
    <property type="entry name" value="ZF_RING_2"/>
    <property type="match status" value="1"/>
</dbReference>
<dbReference type="InterPro" id="IPR000571">
    <property type="entry name" value="Znf_CCCH"/>
</dbReference>
<dbReference type="PROSITE" id="PS51644">
    <property type="entry name" value="HTH_OST"/>
    <property type="match status" value="1"/>
</dbReference>
<keyword evidence="3 7" id="KW-0862">Zinc</keyword>
<keyword evidence="5" id="KW-0238">DNA-binding</keyword>
<dbReference type="InterPro" id="IPR000504">
    <property type="entry name" value="RRM_dom"/>
</dbReference>
<dbReference type="Proteomes" id="UP001497522">
    <property type="component" value="Chromosome 16"/>
</dbReference>
<dbReference type="InterPro" id="IPR056276">
    <property type="entry name" value="AtC3H46-like_PABC-like"/>
</dbReference>
<keyword evidence="14" id="KW-1185">Reference proteome</keyword>
<dbReference type="SUPFAM" id="SSF57850">
    <property type="entry name" value="RING/U-box"/>
    <property type="match status" value="1"/>
</dbReference>
<dbReference type="InterPro" id="IPR018957">
    <property type="entry name" value="Znf_C3HC4_RING-type"/>
</dbReference>
<feature type="zinc finger region" description="C3H1-type" evidence="7">
    <location>
        <begin position="207"/>
        <end position="229"/>
    </location>
</feature>
<evidence type="ECO:0000256" key="5">
    <source>
        <dbReference type="ARBA" id="ARBA00023125"/>
    </source>
</evidence>
<dbReference type="InterPro" id="IPR017907">
    <property type="entry name" value="Znf_RING_CS"/>
</dbReference>
<dbReference type="SUPFAM" id="SSF90229">
    <property type="entry name" value="CCCH zinc finger"/>
    <property type="match status" value="1"/>
</dbReference>
<dbReference type="PANTHER" id="PTHR24009:SF0">
    <property type="entry name" value="ZINC FINGER CCCH DOMAIN-CONTAINING PROTEIN 18"/>
    <property type="match status" value="1"/>
</dbReference>
<dbReference type="Pfam" id="PF00076">
    <property type="entry name" value="RRM_1"/>
    <property type="match status" value="1"/>
</dbReference>
<feature type="domain" description="HTH OST-type" evidence="12">
    <location>
        <begin position="257"/>
        <end position="340"/>
    </location>
</feature>
<protein>
    <submittedName>
        <fullName evidence="13">Uncharacterized protein</fullName>
    </submittedName>
</protein>
<evidence type="ECO:0000259" key="12">
    <source>
        <dbReference type="PROSITE" id="PS51644"/>
    </source>
</evidence>
<dbReference type="PROSITE" id="PS50103">
    <property type="entry name" value="ZF_C3H1"/>
    <property type="match status" value="1"/>
</dbReference>
<dbReference type="InterPro" id="IPR025605">
    <property type="entry name" value="OST-HTH/LOTUS_dom"/>
</dbReference>
<dbReference type="SMART" id="SM00360">
    <property type="entry name" value="RRM"/>
    <property type="match status" value="1"/>
</dbReference>
<dbReference type="InterPro" id="IPR035979">
    <property type="entry name" value="RBD_domain_sf"/>
</dbReference>
<dbReference type="PROSITE" id="PS00518">
    <property type="entry name" value="ZF_RING_1"/>
    <property type="match status" value="1"/>
</dbReference>
<gene>
    <name evidence="13" type="ORF">CSSPJE1EN2_LOCUS9488</name>
</gene>
<feature type="region of interest" description="Disordered" evidence="8">
    <location>
        <begin position="176"/>
        <end position="195"/>
    </location>
</feature>
<feature type="compositionally biased region" description="Low complexity" evidence="8">
    <location>
        <begin position="176"/>
        <end position="187"/>
    </location>
</feature>
<reference evidence="13" key="1">
    <citation type="submission" date="2024-03" db="EMBL/GenBank/DDBJ databases">
        <authorList>
            <consortium name="ELIXIR-Norway"/>
            <consortium name="Elixir Norway"/>
        </authorList>
    </citation>
    <scope>NUCLEOTIDE SEQUENCE</scope>
</reference>
<evidence type="ECO:0000259" key="10">
    <source>
        <dbReference type="PROSITE" id="PS50102"/>
    </source>
</evidence>
<dbReference type="Pfam" id="PF23182">
    <property type="entry name" value="PABC_AtC3H46"/>
    <property type="match status" value="1"/>
</dbReference>
<evidence type="ECO:0000256" key="7">
    <source>
        <dbReference type="PROSITE-ProRule" id="PRU00723"/>
    </source>
</evidence>
<evidence type="ECO:0000313" key="13">
    <source>
        <dbReference type="EMBL" id="CAK9866493.1"/>
    </source>
</evidence>
<dbReference type="CDD" id="cd16449">
    <property type="entry name" value="RING-HC"/>
    <property type="match status" value="1"/>
</dbReference>
<feature type="region of interest" description="Disordered" evidence="8">
    <location>
        <begin position="575"/>
        <end position="603"/>
    </location>
</feature>
<dbReference type="InterPro" id="IPR034365">
    <property type="entry name" value="AtC3H46-like_RRM"/>
</dbReference>
<dbReference type="PROSITE" id="PS50102">
    <property type="entry name" value="RRM"/>
    <property type="match status" value="1"/>
</dbReference>
<name>A0ABP1AV90_9BRYO</name>
<proteinExistence type="predicted"/>
<dbReference type="EMBL" id="OZ023717">
    <property type="protein sequence ID" value="CAK9866493.1"/>
    <property type="molecule type" value="Genomic_DNA"/>
</dbReference>
<evidence type="ECO:0000259" key="11">
    <source>
        <dbReference type="PROSITE" id="PS50103"/>
    </source>
</evidence>
<keyword evidence="4 6" id="KW-0694">RNA-binding</keyword>
<dbReference type="Pfam" id="PF00642">
    <property type="entry name" value="zf-CCCH"/>
    <property type="match status" value="1"/>
</dbReference>
<dbReference type="SMART" id="SM00356">
    <property type="entry name" value="ZnF_C3H1"/>
    <property type="match status" value="1"/>
</dbReference>
<keyword evidence="2 7" id="KW-0863">Zinc-finger</keyword>
<evidence type="ECO:0000259" key="9">
    <source>
        <dbReference type="PROSITE" id="PS50089"/>
    </source>
</evidence>
<dbReference type="Gene3D" id="3.30.40.10">
    <property type="entry name" value="Zinc/RING finger domain, C3HC4 (zinc finger)"/>
    <property type="match status" value="1"/>
</dbReference>
<dbReference type="CDD" id="cd12458">
    <property type="entry name" value="RRM_AtC3H46_like"/>
    <property type="match status" value="1"/>
</dbReference>
<dbReference type="InterPro" id="IPR001841">
    <property type="entry name" value="Znf_RING"/>
</dbReference>
<dbReference type="Pfam" id="PF00097">
    <property type="entry name" value="zf-C3HC4"/>
    <property type="match status" value="1"/>
</dbReference>
<evidence type="ECO:0000256" key="8">
    <source>
        <dbReference type="SAM" id="MobiDB-lite"/>
    </source>
</evidence>
<feature type="domain" description="C3H1-type" evidence="11">
    <location>
        <begin position="207"/>
        <end position="229"/>
    </location>
</feature>
<feature type="domain" description="RING-type" evidence="9">
    <location>
        <begin position="639"/>
        <end position="678"/>
    </location>
</feature>
<evidence type="ECO:0000313" key="14">
    <source>
        <dbReference type="Proteomes" id="UP001497522"/>
    </source>
</evidence>
<dbReference type="SMART" id="SM00184">
    <property type="entry name" value="RING"/>
    <property type="match status" value="1"/>
</dbReference>
<dbReference type="Gene3D" id="3.30.70.330">
    <property type="match status" value="1"/>
</dbReference>
<feature type="domain" description="RRM" evidence="10">
    <location>
        <begin position="364"/>
        <end position="439"/>
    </location>
</feature>
<keyword evidence="1 7" id="KW-0479">Metal-binding</keyword>
<dbReference type="SUPFAM" id="SSF54928">
    <property type="entry name" value="RNA-binding domain, RBD"/>
    <property type="match status" value="1"/>
</dbReference>
<dbReference type="InterPro" id="IPR013083">
    <property type="entry name" value="Znf_RING/FYVE/PHD"/>
</dbReference>
<evidence type="ECO:0000256" key="1">
    <source>
        <dbReference type="ARBA" id="ARBA00022723"/>
    </source>
</evidence>
<dbReference type="Gene3D" id="4.10.1000.10">
    <property type="entry name" value="Zinc finger, CCCH-type"/>
    <property type="match status" value="1"/>
</dbReference>
<organism evidence="13 14">
    <name type="scientific">Sphagnum jensenii</name>
    <dbReference type="NCBI Taxonomy" id="128206"/>
    <lineage>
        <taxon>Eukaryota</taxon>
        <taxon>Viridiplantae</taxon>
        <taxon>Streptophyta</taxon>
        <taxon>Embryophyta</taxon>
        <taxon>Bryophyta</taxon>
        <taxon>Sphagnophytina</taxon>
        <taxon>Sphagnopsida</taxon>
        <taxon>Sphagnales</taxon>
        <taxon>Sphagnaceae</taxon>
        <taxon>Sphagnum</taxon>
    </lineage>
</organism>
<sequence>MDPYEATRNVYGRVQTLEPENGSKIMLHLLLQEHGEQEMLRLSMGSDALLQAMVNKAKMELGLEGRMPRPAPLYIPDHDSYHGSSYAGAGANGLSPSLHEQLNLQVALQQQQQHGHHEQQLSFLQEQLPLVHDHLSLLSDAMGQQQQQQASFLHPSDHYYSDTYAFLNSSSSSKDLLHSRSSSSRASPIVEQSSSPSDVGLALAWKPCLYFARGYCKHGSNCRFLHGPTMRESSGSPASSNGHRELRMVDDGLAPGSLERLEMELQELLRGRRAPVSIASLPQLYYERFGKTLQAEGYLTESQRHGKAGYSLTKLLARLKNTVTLIDRPHGQHAVVLAEDAHRFTAYRTDHRGDHLSGVNPSSRQIYLTFPAESTFTEEDVTSHFRAYGPVQDVRIPYQQKRMFGFVTFVYSETVIAILTEGNPHYICGARVLVKPYREKGKHGDRKYTDRGDYTRYVQGHSIDGKEYDYHSGPKLYEEDEAFTRRMEEEQALELERRCLAELQMADAKRHHAEVEASMAVIAAQNWSLVTTGFSSNDLALPGEGLSQFHSSKSFEYLLDVLDSNEAVDENDAATTEGFSGNQSSGNTHNLPENPFTSPLSTRKQKLSTLLSEKMNSLSLQSAQVGATTTKTPDPALTCCVCCMEYAGNTIQLECSHIFCVQCILKVMQVGNEECPACGQAAIVSSKQQQQTPVTETRDALQWSSWASPRQIW</sequence>
<evidence type="ECO:0000256" key="4">
    <source>
        <dbReference type="ARBA" id="ARBA00022884"/>
    </source>
</evidence>
<evidence type="ECO:0000256" key="2">
    <source>
        <dbReference type="ARBA" id="ARBA00022771"/>
    </source>
</evidence>
<accession>A0ABP1AV90</accession>
<dbReference type="InterPro" id="IPR036855">
    <property type="entry name" value="Znf_CCCH_sf"/>
</dbReference>
<evidence type="ECO:0000256" key="6">
    <source>
        <dbReference type="PROSITE-ProRule" id="PRU00176"/>
    </source>
</evidence>
<evidence type="ECO:0000256" key="3">
    <source>
        <dbReference type="ARBA" id="ARBA00022833"/>
    </source>
</evidence>
<dbReference type="InterPro" id="IPR012677">
    <property type="entry name" value="Nucleotide-bd_a/b_plait_sf"/>
</dbReference>